<proteinExistence type="predicted"/>
<evidence type="ECO:0008006" key="3">
    <source>
        <dbReference type="Google" id="ProtNLM"/>
    </source>
</evidence>
<dbReference type="KEGG" id="pgz:C2E15_14155"/>
<gene>
    <name evidence="1" type="ORF">C2E15_14155</name>
</gene>
<dbReference type="RefSeq" id="WP_104957938.1">
    <property type="nucleotide sequence ID" value="NZ_CP026377.1"/>
</dbReference>
<dbReference type="EMBL" id="CP026377">
    <property type="protein sequence ID" value="AUX94104.1"/>
    <property type="molecule type" value="Genomic_DNA"/>
</dbReference>
<dbReference type="SUPFAM" id="SSF52096">
    <property type="entry name" value="ClpP/crotonase"/>
    <property type="match status" value="1"/>
</dbReference>
<accession>A0A2L0IHV2</accession>
<evidence type="ECO:0000313" key="2">
    <source>
        <dbReference type="Proteomes" id="UP000238365"/>
    </source>
</evidence>
<reference evidence="1 2" key="1">
    <citation type="submission" date="2018-01" db="EMBL/GenBank/DDBJ databases">
        <title>Complete and assembled Genome of Pantoea gaviniae DSM22758T.</title>
        <authorList>
            <person name="Stevens M.J.A."/>
            <person name="Zurfluh K."/>
            <person name="Stephan R."/>
        </authorList>
    </citation>
    <scope>NUCLEOTIDE SEQUENCE [LARGE SCALE GENOMIC DNA]</scope>
    <source>
        <strain evidence="1 2">DSM 22758</strain>
    </source>
</reference>
<sequence>MSFGDKGGFFHQTTAPAARRLRGLIGSLLLLPAALFAAEGIDIPDEKPFLSPPAIRLVGQTLYFDGLIQKESASVIEKMLRSGDVSRISVNSMGGDTASALTIGALLQRKKLDLVVRTVCASACANYLFPAAYRKYIGPESYLLWHGGINSPPSQFALDLHGASLTREAFFQLPDVKALQRRERRFYQRIGVNEKMPFCPQLEKNYQHQFPEKWFSYTPAALEQLGVRRVVYQQAPVQWVSAMKTRHVVFARPCR</sequence>
<protein>
    <recommendedName>
        <fullName evidence="3">Clp protease</fullName>
    </recommendedName>
</protein>
<evidence type="ECO:0000313" key="1">
    <source>
        <dbReference type="EMBL" id="AUX94104.1"/>
    </source>
</evidence>
<dbReference type="InterPro" id="IPR029045">
    <property type="entry name" value="ClpP/crotonase-like_dom_sf"/>
</dbReference>
<name>A0A2L0IHV2_9GAMM</name>
<keyword evidence="2" id="KW-1185">Reference proteome</keyword>
<dbReference type="Proteomes" id="UP000238365">
    <property type="component" value="Chromosome"/>
</dbReference>
<organism evidence="1 2">
    <name type="scientific">Mixta gaviniae</name>
    <dbReference type="NCBI Taxonomy" id="665914"/>
    <lineage>
        <taxon>Bacteria</taxon>
        <taxon>Pseudomonadati</taxon>
        <taxon>Pseudomonadota</taxon>
        <taxon>Gammaproteobacteria</taxon>
        <taxon>Enterobacterales</taxon>
        <taxon>Erwiniaceae</taxon>
        <taxon>Mixta</taxon>
    </lineage>
</organism>
<dbReference type="AlphaFoldDB" id="A0A2L0IHV2"/>